<reference evidence="2" key="2">
    <citation type="submission" date="2021-04" db="EMBL/GenBank/DDBJ databases">
        <authorList>
            <person name="Gilroy R."/>
        </authorList>
    </citation>
    <scope>NUCLEOTIDE SEQUENCE</scope>
    <source>
        <strain evidence="2">ChiHjej13B12-4958</strain>
    </source>
</reference>
<organism evidence="2 3">
    <name type="scientific">Candidatus Corynebacterium faecigallinarum</name>
    <dbReference type="NCBI Taxonomy" id="2838528"/>
    <lineage>
        <taxon>Bacteria</taxon>
        <taxon>Bacillati</taxon>
        <taxon>Actinomycetota</taxon>
        <taxon>Actinomycetes</taxon>
        <taxon>Mycobacteriales</taxon>
        <taxon>Corynebacteriaceae</taxon>
        <taxon>Corynebacterium</taxon>
    </lineage>
</organism>
<feature type="domain" description="HTH marR-type" evidence="1">
    <location>
        <begin position="21"/>
        <end position="157"/>
    </location>
</feature>
<reference evidence="2" key="1">
    <citation type="journal article" date="2021" name="PeerJ">
        <title>Extensive microbial diversity within the chicken gut microbiome revealed by metagenomics and culture.</title>
        <authorList>
            <person name="Gilroy R."/>
            <person name="Ravi A."/>
            <person name="Getino M."/>
            <person name="Pursley I."/>
            <person name="Horton D.L."/>
            <person name="Alikhan N.F."/>
            <person name="Baker D."/>
            <person name="Gharbi K."/>
            <person name="Hall N."/>
            <person name="Watson M."/>
            <person name="Adriaenssens E.M."/>
            <person name="Foster-Nyarko E."/>
            <person name="Jarju S."/>
            <person name="Secka A."/>
            <person name="Antonio M."/>
            <person name="Oren A."/>
            <person name="Chaudhuri R.R."/>
            <person name="La Ragione R."/>
            <person name="Hildebrand F."/>
            <person name="Pallen M.J."/>
        </authorList>
    </citation>
    <scope>NUCLEOTIDE SEQUENCE</scope>
    <source>
        <strain evidence="2">ChiHjej13B12-4958</strain>
    </source>
</reference>
<dbReference type="Pfam" id="PF12802">
    <property type="entry name" value="MarR_2"/>
    <property type="match status" value="1"/>
</dbReference>
<dbReference type="AlphaFoldDB" id="A0A9D2QB83"/>
<name>A0A9D2QB83_9CORY</name>
<dbReference type="EMBL" id="DWVP01000003">
    <property type="protein sequence ID" value="HJC84316.1"/>
    <property type="molecule type" value="Genomic_DNA"/>
</dbReference>
<dbReference type="SUPFAM" id="SSF46785">
    <property type="entry name" value="Winged helix' DNA-binding domain"/>
    <property type="match status" value="1"/>
</dbReference>
<accession>A0A9D2QB83</accession>
<sequence length="177" mass="20034">MALRDEMTMQTDYWYDGRDPNVELLEALRRFRGADHDMRQRMCSRMRLNSTDLEAIRLISAAERAGDVFTARDLSSALQISTAATAKLLNRLTGSGHVVRTGHPSDRRSVTLTVTDLSRDEMSDALGPMHDRMMQVARQVSPSARREIIDFLDAMVDVFTEETEESADTDEPESHFP</sequence>
<evidence type="ECO:0000313" key="3">
    <source>
        <dbReference type="Proteomes" id="UP000823858"/>
    </source>
</evidence>
<dbReference type="GO" id="GO:0006950">
    <property type="term" value="P:response to stress"/>
    <property type="evidence" value="ECO:0007669"/>
    <property type="project" value="TreeGrafter"/>
</dbReference>
<keyword evidence="2" id="KW-0238">DNA-binding</keyword>
<dbReference type="PROSITE" id="PS50995">
    <property type="entry name" value="HTH_MARR_2"/>
    <property type="match status" value="1"/>
</dbReference>
<dbReference type="PANTHER" id="PTHR33164">
    <property type="entry name" value="TRANSCRIPTIONAL REGULATOR, MARR FAMILY"/>
    <property type="match status" value="1"/>
</dbReference>
<dbReference type="InterPro" id="IPR000835">
    <property type="entry name" value="HTH_MarR-typ"/>
</dbReference>
<dbReference type="SMART" id="SM00347">
    <property type="entry name" value="HTH_MARR"/>
    <property type="match status" value="1"/>
</dbReference>
<dbReference type="PANTHER" id="PTHR33164:SF106">
    <property type="entry name" value="TRANSCRIPTIONAL REGULATORY PROTEIN"/>
    <property type="match status" value="1"/>
</dbReference>
<dbReference type="GO" id="GO:0003677">
    <property type="term" value="F:DNA binding"/>
    <property type="evidence" value="ECO:0007669"/>
    <property type="project" value="UniProtKB-KW"/>
</dbReference>
<evidence type="ECO:0000259" key="1">
    <source>
        <dbReference type="PROSITE" id="PS50995"/>
    </source>
</evidence>
<dbReference type="Gene3D" id="1.10.10.10">
    <property type="entry name" value="Winged helix-like DNA-binding domain superfamily/Winged helix DNA-binding domain"/>
    <property type="match status" value="1"/>
</dbReference>
<comment type="caution">
    <text evidence="2">The sequence shown here is derived from an EMBL/GenBank/DDBJ whole genome shotgun (WGS) entry which is preliminary data.</text>
</comment>
<protein>
    <submittedName>
        <fullName evidence="2">Winged helix DNA-binding protein</fullName>
    </submittedName>
</protein>
<dbReference type="GO" id="GO:0003700">
    <property type="term" value="F:DNA-binding transcription factor activity"/>
    <property type="evidence" value="ECO:0007669"/>
    <property type="project" value="InterPro"/>
</dbReference>
<proteinExistence type="predicted"/>
<dbReference type="InterPro" id="IPR036388">
    <property type="entry name" value="WH-like_DNA-bd_sf"/>
</dbReference>
<dbReference type="InterPro" id="IPR039422">
    <property type="entry name" value="MarR/SlyA-like"/>
</dbReference>
<dbReference type="InterPro" id="IPR036390">
    <property type="entry name" value="WH_DNA-bd_sf"/>
</dbReference>
<dbReference type="Proteomes" id="UP000823858">
    <property type="component" value="Unassembled WGS sequence"/>
</dbReference>
<evidence type="ECO:0000313" key="2">
    <source>
        <dbReference type="EMBL" id="HJC84316.1"/>
    </source>
</evidence>
<gene>
    <name evidence="2" type="ORF">H9751_01955</name>
</gene>